<feature type="compositionally biased region" description="Basic and acidic residues" evidence="14">
    <location>
        <begin position="848"/>
        <end position="866"/>
    </location>
</feature>
<feature type="domain" description="Protein kinase" evidence="15">
    <location>
        <begin position="4"/>
        <end position="254"/>
    </location>
</feature>
<evidence type="ECO:0000256" key="3">
    <source>
        <dbReference type="ARBA" id="ARBA00022490"/>
    </source>
</evidence>
<dbReference type="InterPro" id="IPR011989">
    <property type="entry name" value="ARM-like"/>
</dbReference>
<proteinExistence type="predicted"/>
<feature type="region of interest" description="Disordered" evidence="14">
    <location>
        <begin position="842"/>
        <end position="870"/>
    </location>
</feature>
<feature type="compositionally biased region" description="Basic and acidic residues" evidence="14">
    <location>
        <begin position="405"/>
        <end position="414"/>
    </location>
</feature>
<name>A0A060VUI1_ONCMY</name>
<keyword evidence="8 13" id="KW-0067">ATP-binding</keyword>
<evidence type="ECO:0000313" key="16">
    <source>
        <dbReference type="EMBL" id="CDQ58608.1"/>
    </source>
</evidence>
<organism evidence="16 17">
    <name type="scientific">Oncorhynchus mykiss</name>
    <name type="common">Rainbow trout</name>
    <name type="synonym">Salmo gairdneri</name>
    <dbReference type="NCBI Taxonomy" id="8022"/>
    <lineage>
        <taxon>Eukaryota</taxon>
        <taxon>Metazoa</taxon>
        <taxon>Chordata</taxon>
        <taxon>Craniata</taxon>
        <taxon>Vertebrata</taxon>
        <taxon>Euteleostomi</taxon>
        <taxon>Actinopterygii</taxon>
        <taxon>Neopterygii</taxon>
        <taxon>Teleostei</taxon>
        <taxon>Protacanthopterygii</taxon>
        <taxon>Salmoniformes</taxon>
        <taxon>Salmonidae</taxon>
        <taxon>Salmoninae</taxon>
        <taxon>Oncorhynchus</taxon>
    </lineage>
</organism>
<dbReference type="SUPFAM" id="SSF48371">
    <property type="entry name" value="ARM repeat"/>
    <property type="match status" value="1"/>
</dbReference>
<dbReference type="PaxDb" id="8022-A0A060VUI1"/>
<dbReference type="GO" id="GO:0005524">
    <property type="term" value="F:ATP binding"/>
    <property type="evidence" value="ECO:0007669"/>
    <property type="project" value="UniProtKB-UniRule"/>
</dbReference>
<dbReference type="STRING" id="8022.A0A060VUI1"/>
<dbReference type="SUPFAM" id="SSF56112">
    <property type="entry name" value="Protein kinase-like (PK-like)"/>
    <property type="match status" value="1"/>
</dbReference>
<dbReference type="GO" id="GO:0004674">
    <property type="term" value="F:protein serine/threonine kinase activity"/>
    <property type="evidence" value="ECO:0007669"/>
    <property type="project" value="UniProtKB-KW"/>
</dbReference>
<evidence type="ECO:0000256" key="2">
    <source>
        <dbReference type="ARBA" id="ARBA00012513"/>
    </source>
</evidence>
<gene>
    <name evidence="16" type="ORF">GSONMT00078175001</name>
</gene>
<feature type="region of interest" description="Disordered" evidence="14">
    <location>
        <begin position="392"/>
        <end position="418"/>
    </location>
</feature>
<feature type="region of interest" description="Disordered" evidence="14">
    <location>
        <begin position="1009"/>
        <end position="1047"/>
    </location>
</feature>
<evidence type="ECO:0000256" key="9">
    <source>
        <dbReference type="ARBA" id="ARBA00023212"/>
    </source>
</evidence>
<evidence type="ECO:0000256" key="4">
    <source>
        <dbReference type="ARBA" id="ARBA00022527"/>
    </source>
</evidence>
<dbReference type="FunFam" id="3.30.200.20:FF:000042">
    <property type="entry name" value="Aurora kinase A"/>
    <property type="match status" value="1"/>
</dbReference>
<evidence type="ECO:0000256" key="1">
    <source>
        <dbReference type="ARBA" id="ARBA00004245"/>
    </source>
</evidence>
<feature type="compositionally biased region" description="Polar residues" evidence="14">
    <location>
        <begin position="313"/>
        <end position="326"/>
    </location>
</feature>
<evidence type="ECO:0000256" key="5">
    <source>
        <dbReference type="ARBA" id="ARBA00022679"/>
    </source>
</evidence>
<dbReference type="PROSITE" id="PS00108">
    <property type="entry name" value="PROTEIN_KINASE_ST"/>
    <property type="match status" value="1"/>
</dbReference>
<dbReference type="Gene3D" id="1.25.10.10">
    <property type="entry name" value="Leucine-rich Repeat Variant"/>
    <property type="match status" value="1"/>
</dbReference>
<dbReference type="GO" id="GO:0005856">
    <property type="term" value="C:cytoskeleton"/>
    <property type="evidence" value="ECO:0007669"/>
    <property type="project" value="UniProtKB-SubCell"/>
</dbReference>
<evidence type="ECO:0000256" key="10">
    <source>
        <dbReference type="ARBA" id="ARBA00047899"/>
    </source>
</evidence>
<keyword evidence="4" id="KW-0723">Serine/threonine-protein kinase</keyword>
<keyword evidence="5" id="KW-0808">Transferase</keyword>
<dbReference type="InterPro" id="IPR008271">
    <property type="entry name" value="Ser/Thr_kinase_AS"/>
</dbReference>
<sequence length="1166" mass="128523">MDLYHVLEMIGEGSFGRVYKGRKKFSGQVVALKFIPKVGRSEKELRNLKREIDIMRGLEHPNIVLLLDSFETEREVVVVTEYAEGELFQILEDDGNLPESQVRDIACQLVSALYYLHSHRILHRDMKPQNILLGKGGVVKLCDFGFARAMSVSTLVLTSIKGTPLYMSPELVEEKPYDHTADLWSLGCILYELHTGAPPFYTNSIFQLVQLIVRDPVKWPDTMSQTCMTFLKGLLTKDPQKRLSWPHLLKHPFVADGVLVLSDPVVSSPLTVAASPDLQVLKLQQAVQKAAPHGGEGRLLRKAREQRDKRNRQVGNGKTESSSRALSRTAPVVKPLSKDSLVAPSDGLDQDLSQLTANLSLTPKQSAIEISTNRGFPRVPSRGQISRDYEQEFPSVEVGPRQALRRPETQERGQARTSLSAVRLHSQVSVTAAGEKCSLSDEDTDVDSDEEWERLIQQTSVSSGQTIQIIPRLKEKLLTSKTLLLDGILEGACQIRQPLKVLSNLILTSDSEDSHRLRQEVGLPHFLFNLVQDIVENPVVVKQPWSVTVLGEVIVLLLNYWEKHRDWQQAENRLEDYAMPFFKILLRPDPNPLAPLAAAILAIFSQCGVSVVVSMDRITAQLNKLLSDSDEPRVPLPSGWGFCDGFLSLVLHTLTEHESPPHSASLDPSILRLLWVKVGTSLEKTSARTKFCSSNGLYVFLSLALFVLTRDPYCCVPLFSDSDTNCILTLGHLLTTKWLVTSPSLSRSLSLWGCDSSVNSLSVLSCHLLCFPFALDLSSETMDRLLQLYHSAGIVSGLLQVIQSVPPSLLELPLSLLCRLLLCDPGRSVPCFTAAARAQGFFSPPSSDPKEDRRDQAPASRVRDQAGHPVSVSRTASSLLSDLLKPESEALWGSAVELFTLLSQVARCSPRSRPSTPHLYLEPAPLHQALAHPDDRVRAAACSLLGNLDPFAPHTPPSTSDPQWTRLQPAILRDIIGCLHDPSTSVRRMACKAVGNWLGLIGKAEFRTRRANERENSSAPITARDRKKGKPDKTVSSQSLQVADQGDGSGWMAEANWATTELLSLIADPDALTRRHCCAALGNMAAVEGGVASLLEGDVPLLLLQAACTDSQHTVQQAAVATLSLYSQQDALRQALLSLDAREKLRQASQHVAPPQCDYCQIIKLL</sequence>
<comment type="subcellular location">
    <subcellularLocation>
        <location evidence="1">Cytoplasm</location>
        <location evidence="1">Cytoskeleton</location>
    </subcellularLocation>
</comment>
<evidence type="ECO:0000256" key="14">
    <source>
        <dbReference type="SAM" id="MobiDB-lite"/>
    </source>
</evidence>
<dbReference type="Gene3D" id="1.10.510.10">
    <property type="entry name" value="Transferase(Phosphotransferase) domain 1"/>
    <property type="match status" value="1"/>
</dbReference>
<dbReference type="InterPro" id="IPR016024">
    <property type="entry name" value="ARM-type_fold"/>
</dbReference>
<dbReference type="CDD" id="cd14002">
    <property type="entry name" value="STKc_STK36"/>
    <property type="match status" value="1"/>
</dbReference>
<evidence type="ECO:0000256" key="6">
    <source>
        <dbReference type="ARBA" id="ARBA00022741"/>
    </source>
</evidence>
<dbReference type="PROSITE" id="PS50011">
    <property type="entry name" value="PROTEIN_KINASE_DOM"/>
    <property type="match status" value="1"/>
</dbReference>
<dbReference type="PROSITE" id="PS00107">
    <property type="entry name" value="PROTEIN_KINASE_ATP"/>
    <property type="match status" value="1"/>
</dbReference>
<dbReference type="AlphaFoldDB" id="A0A060VUI1"/>
<dbReference type="InterPro" id="IPR017441">
    <property type="entry name" value="Protein_kinase_ATP_BS"/>
</dbReference>
<keyword evidence="7" id="KW-0418">Kinase</keyword>
<dbReference type="InterPro" id="IPR011009">
    <property type="entry name" value="Kinase-like_dom_sf"/>
</dbReference>
<dbReference type="Proteomes" id="UP000193380">
    <property type="component" value="Unassembled WGS sequence"/>
</dbReference>
<evidence type="ECO:0000313" key="17">
    <source>
        <dbReference type="Proteomes" id="UP000193380"/>
    </source>
</evidence>
<protein>
    <recommendedName>
        <fullName evidence="2">non-specific serine/threonine protein kinase</fullName>
        <ecNumber evidence="2">2.7.11.1</ecNumber>
    </recommendedName>
    <alternativeName>
        <fullName evidence="12">Fused homolog</fullName>
    </alternativeName>
</protein>
<dbReference type="PANTHER" id="PTHR22983">
    <property type="entry name" value="PROTEIN KINASE RELATED"/>
    <property type="match status" value="1"/>
</dbReference>
<keyword evidence="3" id="KW-0963">Cytoplasm</keyword>
<reference evidence="16" key="2">
    <citation type="submission" date="2014-03" db="EMBL/GenBank/DDBJ databases">
        <authorList>
            <person name="Genoscope - CEA"/>
        </authorList>
    </citation>
    <scope>NUCLEOTIDE SEQUENCE</scope>
</reference>
<feature type="binding site" evidence="13">
    <location>
        <position position="33"/>
    </location>
    <ligand>
        <name>ATP</name>
        <dbReference type="ChEBI" id="CHEBI:30616"/>
    </ligand>
</feature>
<keyword evidence="6 13" id="KW-0547">Nucleotide-binding</keyword>
<accession>A0A060VUI1</accession>
<evidence type="ECO:0000256" key="11">
    <source>
        <dbReference type="ARBA" id="ARBA00048679"/>
    </source>
</evidence>
<feature type="region of interest" description="Disordered" evidence="14">
    <location>
        <begin position="305"/>
        <end position="347"/>
    </location>
</feature>
<dbReference type="SMART" id="SM00220">
    <property type="entry name" value="S_TKc"/>
    <property type="match status" value="1"/>
</dbReference>
<dbReference type="EMBL" id="FR904308">
    <property type="protein sequence ID" value="CDQ58608.1"/>
    <property type="molecule type" value="Genomic_DNA"/>
</dbReference>
<evidence type="ECO:0000256" key="13">
    <source>
        <dbReference type="PROSITE-ProRule" id="PRU10141"/>
    </source>
</evidence>
<dbReference type="GO" id="GO:0005737">
    <property type="term" value="C:cytoplasm"/>
    <property type="evidence" value="ECO:0007669"/>
    <property type="project" value="UniProtKB-ARBA"/>
</dbReference>
<dbReference type="PANTHER" id="PTHR22983:SF6">
    <property type="entry name" value="SERINE_THREONINE-PROTEIN KINASE 36"/>
    <property type="match status" value="1"/>
</dbReference>
<evidence type="ECO:0000256" key="8">
    <source>
        <dbReference type="ARBA" id="ARBA00022840"/>
    </source>
</evidence>
<dbReference type="InterPro" id="IPR000719">
    <property type="entry name" value="Prot_kinase_dom"/>
</dbReference>
<dbReference type="FunFam" id="1.10.510.10:FF:000292">
    <property type="entry name" value="Serine/threonine-protein kinase 36"/>
    <property type="match status" value="1"/>
</dbReference>
<evidence type="ECO:0000256" key="12">
    <source>
        <dbReference type="ARBA" id="ARBA00075375"/>
    </source>
</evidence>
<keyword evidence="9" id="KW-0206">Cytoskeleton</keyword>
<dbReference type="GO" id="GO:0007224">
    <property type="term" value="P:smoothened signaling pathway"/>
    <property type="evidence" value="ECO:0007669"/>
    <property type="project" value="TreeGrafter"/>
</dbReference>
<comment type="catalytic activity">
    <reaction evidence="10">
        <text>L-threonyl-[protein] + ATP = O-phospho-L-threonyl-[protein] + ADP + H(+)</text>
        <dbReference type="Rhea" id="RHEA:46608"/>
        <dbReference type="Rhea" id="RHEA-COMP:11060"/>
        <dbReference type="Rhea" id="RHEA-COMP:11605"/>
        <dbReference type="ChEBI" id="CHEBI:15378"/>
        <dbReference type="ChEBI" id="CHEBI:30013"/>
        <dbReference type="ChEBI" id="CHEBI:30616"/>
        <dbReference type="ChEBI" id="CHEBI:61977"/>
        <dbReference type="ChEBI" id="CHEBI:456216"/>
        <dbReference type="EC" id="2.7.11.1"/>
    </reaction>
</comment>
<evidence type="ECO:0000256" key="7">
    <source>
        <dbReference type="ARBA" id="ARBA00022777"/>
    </source>
</evidence>
<reference evidence="16" key="1">
    <citation type="journal article" date="2014" name="Nat. Commun.">
        <title>The rainbow trout genome provides novel insights into evolution after whole-genome duplication in vertebrates.</title>
        <authorList>
            <person name="Berthelot C."/>
            <person name="Brunet F."/>
            <person name="Chalopin D."/>
            <person name="Juanchich A."/>
            <person name="Bernard M."/>
            <person name="Noel B."/>
            <person name="Bento P."/>
            <person name="Da Silva C."/>
            <person name="Labadie K."/>
            <person name="Alberti A."/>
            <person name="Aury J.M."/>
            <person name="Louis A."/>
            <person name="Dehais P."/>
            <person name="Bardou P."/>
            <person name="Montfort J."/>
            <person name="Klopp C."/>
            <person name="Cabau C."/>
            <person name="Gaspin C."/>
            <person name="Thorgaard G.H."/>
            <person name="Boussaha M."/>
            <person name="Quillet E."/>
            <person name="Guyomard R."/>
            <person name="Galiana D."/>
            <person name="Bobe J."/>
            <person name="Volff J.N."/>
            <person name="Genet C."/>
            <person name="Wincker P."/>
            <person name="Jaillon O."/>
            <person name="Roest Crollius H."/>
            <person name="Guiguen Y."/>
        </authorList>
    </citation>
    <scope>NUCLEOTIDE SEQUENCE [LARGE SCALE GENOMIC DNA]</scope>
</reference>
<evidence type="ECO:0000259" key="15">
    <source>
        <dbReference type="PROSITE" id="PS50011"/>
    </source>
</evidence>
<dbReference type="Pfam" id="PF00069">
    <property type="entry name" value="Pkinase"/>
    <property type="match status" value="1"/>
</dbReference>
<dbReference type="EC" id="2.7.11.1" evidence="2"/>
<comment type="catalytic activity">
    <reaction evidence="11">
        <text>L-seryl-[protein] + ATP = O-phospho-L-seryl-[protein] + ADP + H(+)</text>
        <dbReference type="Rhea" id="RHEA:17989"/>
        <dbReference type="Rhea" id="RHEA-COMP:9863"/>
        <dbReference type="Rhea" id="RHEA-COMP:11604"/>
        <dbReference type="ChEBI" id="CHEBI:15378"/>
        <dbReference type="ChEBI" id="CHEBI:29999"/>
        <dbReference type="ChEBI" id="CHEBI:30616"/>
        <dbReference type="ChEBI" id="CHEBI:83421"/>
        <dbReference type="ChEBI" id="CHEBI:456216"/>
        <dbReference type="EC" id="2.7.11.1"/>
    </reaction>
</comment>